<dbReference type="AlphaFoldDB" id="A0AAV1GD37"/>
<name>A0AAV1GD37_XYRNO</name>
<evidence type="ECO:0000313" key="3">
    <source>
        <dbReference type="EMBL" id="CAJ1072006.1"/>
    </source>
</evidence>
<proteinExistence type="predicted"/>
<protein>
    <recommendedName>
        <fullName evidence="5">Secreted protein</fullName>
    </recommendedName>
</protein>
<gene>
    <name evidence="3" type="ORF">XNOV1_A022841</name>
</gene>
<evidence type="ECO:0008006" key="5">
    <source>
        <dbReference type="Google" id="ProtNLM"/>
    </source>
</evidence>
<feature type="signal peptide" evidence="2">
    <location>
        <begin position="1"/>
        <end position="19"/>
    </location>
</feature>
<organism evidence="3 4">
    <name type="scientific">Xyrichtys novacula</name>
    <name type="common">Pearly razorfish</name>
    <name type="synonym">Hemipteronotus novacula</name>
    <dbReference type="NCBI Taxonomy" id="13765"/>
    <lineage>
        <taxon>Eukaryota</taxon>
        <taxon>Metazoa</taxon>
        <taxon>Chordata</taxon>
        <taxon>Craniata</taxon>
        <taxon>Vertebrata</taxon>
        <taxon>Euteleostomi</taxon>
        <taxon>Actinopterygii</taxon>
        <taxon>Neopterygii</taxon>
        <taxon>Teleostei</taxon>
        <taxon>Neoteleostei</taxon>
        <taxon>Acanthomorphata</taxon>
        <taxon>Eupercaria</taxon>
        <taxon>Labriformes</taxon>
        <taxon>Labridae</taxon>
        <taxon>Xyrichtys</taxon>
    </lineage>
</organism>
<evidence type="ECO:0000313" key="4">
    <source>
        <dbReference type="Proteomes" id="UP001178508"/>
    </source>
</evidence>
<dbReference type="EMBL" id="OY660877">
    <property type="protein sequence ID" value="CAJ1072006.1"/>
    <property type="molecule type" value="Genomic_DNA"/>
</dbReference>
<keyword evidence="2" id="KW-0732">Signal</keyword>
<keyword evidence="4" id="KW-1185">Reference proteome</keyword>
<evidence type="ECO:0000256" key="1">
    <source>
        <dbReference type="SAM" id="MobiDB-lite"/>
    </source>
</evidence>
<accession>A0AAV1GD37</accession>
<evidence type="ECO:0000256" key="2">
    <source>
        <dbReference type="SAM" id="SignalP"/>
    </source>
</evidence>
<sequence>MQAFTFGYFLCTLVYFLTSSPSFSSLSDSWRHYVCVSAGSHERIFHPKQKQSLYLVLYNTDVWAAAIWGPNGVTTSLCVNVCLCVTGRWAKLKEELRNWGAVVKTPSRELGISRESGKNIPTVINQNFADTNDHTQRDCSPSVSLCHLHPKAMSHPPALPPYRPSPYATQRDWPNGPRANS</sequence>
<dbReference type="Proteomes" id="UP001178508">
    <property type="component" value="Chromosome 14"/>
</dbReference>
<feature type="chain" id="PRO_5043863890" description="Secreted protein" evidence="2">
    <location>
        <begin position="20"/>
        <end position="181"/>
    </location>
</feature>
<feature type="region of interest" description="Disordered" evidence="1">
    <location>
        <begin position="156"/>
        <end position="181"/>
    </location>
</feature>
<reference evidence="3" key="1">
    <citation type="submission" date="2023-08" db="EMBL/GenBank/DDBJ databases">
        <authorList>
            <person name="Alioto T."/>
            <person name="Alioto T."/>
            <person name="Gomez Garrido J."/>
        </authorList>
    </citation>
    <scope>NUCLEOTIDE SEQUENCE</scope>
</reference>